<proteinExistence type="predicted"/>
<dbReference type="EMBL" id="FNOU01000024">
    <property type="protein sequence ID" value="SDY29489.1"/>
    <property type="molecule type" value="Genomic_DNA"/>
</dbReference>
<name>A0A1H3IQE3_EUBBA</name>
<dbReference type="RefSeq" id="WP_090246709.1">
    <property type="nucleotide sequence ID" value="NZ_FNOU01000024.1"/>
</dbReference>
<accession>A0A1H3IQE3</accession>
<dbReference type="STRING" id="1528.SAMN04488579_12427"/>
<protein>
    <submittedName>
        <fullName evidence="1">Uncharacterized protein</fullName>
    </submittedName>
</protein>
<gene>
    <name evidence="1" type="ORF">SAMN04488579_12427</name>
</gene>
<organism evidence="1 2">
    <name type="scientific">Eubacterium barkeri</name>
    <name type="common">Clostridium barkeri</name>
    <dbReference type="NCBI Taxonomy" id="1528"/>
    <lineage>
        <taxon>Bacteria</taxon>
        <taxon>Bacillati</taxon>
        <taxon>Bacillota</taxon>
        <taxon>Clostridia</taxon>
        <taxon>Eubacteriales</taxon>
        <taxon>Eubacteriaceae</taxon>
        <taxon>Eubacterium</taxon>
    </lineage>
</organism>
<keyword evidence="2" id="KW-1185">Reference proteome</keyword>
<evidence type="ECO:0000313" key="1">
    <source>
        <dbReference type="EMBL" id="SDY29489.1"/>
    </source>
</evidence>
<dbReference type="AlphaFoldDB" id="A0A1H3IQE3"/>
<evidence type="ECO:0000313" key="2">
    <source>
        <dbReference type="Proteomes" id="UP000199652"/>
    </source>
</evidence>
<reference evidence="2" key="1">
    <citation type="submission" date="2016-10" db="EMBL/GenBank/DDBJ databases">
        <authorList>
            <person name="Varghese N."/>
            <person name="Submissions S."/>
        </authorList>
    </citation>
    <scope>NUCLEOTIDE SEQUENCE [LARGE SCALE GENOMIC DNA]</scope>
    <source>
        <strain evidence="2">VPI 5359</strain>
    </source>
</reference>
<dbReference type="Proteomes" id="UP000199652">
    <property type="component" value="Unassembled WGS sequence"/>
</dbReference>
<sequence>MKFYKAVFKDGIRYSDHRALIGEPYLICVDEECGESKEEELFKMLEKRYKEKNKVLSEDIFRGFNFNYVEIEDVFEYAGGFLQFFKE</sequence>